<keyword evidence="8" id="KW-1133">Transmembrane helix</keyword>
<dbReference type="GO" id="GO:0020037">
    <property type="term" value="F:heme binding"/>
    <property type="evidence" value="ECO:0007669"/>
    <property type="project" value="InterPro"/>
</dbReference>
<keyword evidence="9 14" id="KW-0560">Oxidoreductase</keyword>
<keyword evidence="11 14" id="KW-0503">Monooxygenase</keyword>
<keyword evidence="12" id="KW-0472">Membrane</keyword>
<evidence type="ECO:0000256" key="5">
    <source>
        <dbReference type="ARBA" id="ARBA00022617"/>
    </source>
</evidence>
<dbReference type="InterPro" id="IPR001128">
    <property type="entry name" value="Cyt_P450"/>
</dbReference>
<evidence type="ECO:0000256" key="12">
    <source>
        <dbReference type="ARBA" id="ARBA00023136"/>
    </source>
</evidence>
<evidence type="ECO:0000256" key="14">
    <source>
        <dbReference type="RuleBase" id="RU000461"/>
    </source>
</evidence>
<evidence type="ECO:0000256" key="6">
    <source>
        <dbReference type="ARBA" id="ARBA00022692"/>
    </source>
</evidence>
<dbReference type="PANTHER" id="PTHR46300">
    <property type="entry name" value="P450, PUTATIVE (EUROFUNG)-RELATED-RELATED"/>
    <property type="match status" value="1"/>
</dbReference>
<evidence type="ECO:0000256" key="2">
    <source>
        <dbReference type="ARBA" id="ARBA00004167"/>
    </source>
</evidence>
<evidence type="ECO:0000256" key="8">
    <source>
        <dbReference type="ARBA" id="ARBA00022989"/>
    </source>
</evidence>
<evidence type="ECO:0000256" key="4">
    <source>
        <dbReference type="ARBA" id="ARBA00010617"/>
    </source>
</evidence>
<evidence type="ECO:0000256" key="9">
    <source>
        <dbReference type="ARBA" id="ARBA00023002"/>
    </source>
</evidence>
<keyword evidence="6" id="KW-0812">Transmembrane</keyword>
<dbReference type="GO" id="GO:0016020">
    <property type="term" value="C:membrane"/>
    <property type="evidence" value="ECO:0007669"/>
    <property type="project" value="UniProtKB-SubCell"/>
</dbReference>
<evidence type="ECO:0000256" key="13">
    <source>
        <dbReference type="PIRSR" id="PIRSR602401-1"/>
    </source>
</evidence>
<comment type="caution">
    <text evidence="16">The sequence shown here is derived from an EMBL/GenBank/DDBJ whole genome shotgun (WGS) entry which is preliminary data.</text>
</comment>
<dbReference type="Gene3D" id="1.10.630.10">
    <property type="entry name" value="Cytochrome P450"/>
    <property type="match status" value="1"/>
</dbReference>
<keyword evidence="17" id="KW-1185">Reference proteome</keyword>
<dbReference type="PANTHER" id="PTHR46300:SF2">
    <property type="entry name" value="CYTOCHROME P450 MONOOXYGENASE ALNH-RELATED"/>
    <property type="match status" value="1"/>
</dbReference>
<dbReference type="InterPro" id="IPR050364">
    <property type="entry name" value="Cytochrome_P450_fung"/>
</dbReference>
<keyword evidence="5 13" id="KW-0349">Heme</keyword>
<sequence length="182" mass="20673">TASVLHIFLLAMVLYPDVQARARAEIDQTVRHDKMPCLNDRASLPYLDAIFCEVMRWYPVAPLGFSHATSDDDVYDRHFIPKGSRWYESRLPALSRDEDIFPDASHFDPSCHLTVDGKLKSPVVNHFAFGHGRHICPGRWFAEYTMWTAIAAILAVLRIDHAKDSNGDRIEVKPQFTTGMGM</sequence>
<reference evidence="16" key="1">
    <citation type="journal article" date="2020" name="New Phytol.">
        <title>Comparative genomics reveals dynamic genome evolution in host specialist ectomycorrhizal fungi.</title>
        <authorList>
            <person name="Lofgren L.A."/>
            <person name="Nguyen N.H."/>
            <person name="Vilgalys R."/>
            <person name="Ruytinx J."/>
            <person name="Liao H.L."/>
            <person name="Branco S."/>
            <person name="Kuo A."/>
            <person name="LaButti K."/>
            <person name="Lipzen A."/>
            <person name="Andreopoulos W."/>
            <person name="Pangilinan J."/>
            <person name="Riley R."/>
            <person name="Hundley H."/>
            <person name="Na H."/>
            <person name="Barry K."/>
            <person name="Grigoriev I.V."/>
            <person name="Stajich J.E."/>
            <person name="Kennedy P.G."/>
        </authorList>
    </citation>
    <scope>NUCLEOTIDE SEQUENCE</scope>
    <source>
        <strain evidence="16">FC203</strain>
    </source>
</reference>
<comment type="similarity">
    <text evidence="4 14">Belongs to the cytochrome P450 family.</text>
</comment>
<keyword evidence="15" id="KW-0732">Signal</keyword>
<keyword evidence="7 13" id="KW-0479">Metal-binding</keyword>
<dbReference type="RefSeq" id="XP_041216455.1">
    <property type="nucleotide sequence ID" value="XM_041373774.1"/>
</dbReference>
<comment type="cofactor">
    <cofactor evidence="1 13">
        <name>heme</name>
        <dbReference type="ChEBI" id="CHEBI:30413"/>
    </cofactor>
</comment>
<protein>
    <submittedName>
        <fullName evidence="16">Cytochrome P450</fullName>
    </submittedName>
</protein>
<keyword evidence="10 13" id="KW-0408">Iron</keyword>
<dbReference type="SUPFAM" id="SSF48264">
    <property type="entry name" value="Cytochrome P450"/>
    <property type="match status" value="1"/>
</dbReference>
<name>A0AAD4HCY0_9AGAM</name>
<feature type="non-terminal residue" evidence="16">
    <location>
        <position position="1"/>
    </location>
</feature>
<dbReference type="AlphaFoldDB" id="A0AAD4HCY0"/>
<dbReference type="PRINTS" id="PR00385">
    <property type="entry name" value="P450"/>
</dbReference>
<feature type="non-terminal residue" evidence="16">
    <location>
        <position position="182"/>
    </location>
</feature>
<dbReference type="InterPro" id="IPR036396">
    <property type="entry name" value="Cyt_P450_sf"/>
</dbReference>
<dbReference type="InterPro" id="IPR017972">
    <property type="entry name" value="Cyt_P450_CS"/>
</dbReference>
<accession>A0AAD4HCY0</accession>
<dbReference type="PROSITE" id="PS00086">
    <property type="entry name" value="CYTOCHROME_P450"/>
    <property type="match status" value="1"/>
</dbReference>
<evidence type="ECO:0000256" key="10">
    <source>
        <dbReference type="ARBA" id="ARBA00023004"/>
    </source>
</evidence>
<evidence type="ECO:0000313" key="16">
    <source>
        <dbReference type="EMBL" id="KAG1885869.1"/>
    </source>
</evidence>
<proteinExistence type="inferred from homology"/>
<feature type="binding site" description="axial binding residue" evidence="13">
    <location>
        <position position="136"/>
    </location>
    <ligand>
        <name>heme</name>
        <dbReference type="ChEBI" id="CHEBI:30413"/>
    </ligand>
    <ligandPart>
        <name>Fe</name>
        <dbReference type="ChEBI" id="CHEBI:18248"/>
    </ligandPart>
</feature>
<dbReference type="GO" id="GO:0005506">
    <property type="term" value="F:iron ion binding"/>
    <property type="evidence" value="ECO:0007669"/>
    <property type="project" value="InterPro"/>
</dbReference>
<evidence type="ECO:0000256" key="15">
    <source>
        <dbReference type="SAM" id="SignalP"/>
    </source>
</evidence>
<dbReference type="InterPro" id="IPR002401">
    <property type="entry name" value="Cyt_P450_E_grp-I"/>
</dbReference>
<dbReference type="Pfam" id="PF00067">
    <property type="entry name" value="p450"/>
    <property type="match status" value="1"/>
</dbReference>
<gene>
    <name evidence="16" type="ORF">F5891DRAFT_920512</name>
</gene>
<evidence type="ECO:0000256" key="7">
    <source>
        <dbReference type="ARBA" id="ARBA00022723"/>
    </source>
</evidence>
<evidence type="ECO:0000313" key="17">
    <source>
        <dbReference type="Proteomes" id="UP001195769"/>
    </source>
</evidence>
<evidence type="ECO:0000256" key="3">
    <source>
        <dbReference type="ARBA" id="ARBA00005179"/>
    </source>
</evidence>
<dbReference type="GO" id="GO:0016705">
    <property type="term" value="F:oxidoreductase activity, acting on paired donors, with incorporation or reduction of molecular oxygen"/>
    <property type="evidence" value="ECO:0007669"/>
    <property type="project" value="InterPro"/>
</dbReference>
<evidence type="ECO:0000256" key="11">
    <source>
        <dbReference type="ARBA" id="ARBA00023033"/>
    </source>
</evidence>
<evidence type="ECO:0000256" key="1">
    <source>
        <dbReference type="ARBA" id="ARBA00001971"/>
    </source>
</evidence>
<dbReference type="GeneID" id="64668072"/>
<feature type="signal peptide" evidence="15">
    <location>
        <begin position="1"/>
        <end position="20"/>
    </location>
</feature>
<dbReference type="GO" id="GO:0004497">
    <property type="term" value="F:monooxygenase activity"/>
    <property type="evidence" value="ECO:0007669"/>
    <property type="project" value="UniProtKB-KW"/>
</dbReference>
<comment type="subcellular location">
    <subcellularLocation>
        <location evidence="2">Membrane</location>
        <topology evidence="2">Single-pass membrane protein</topology>
    </subcellularLocation>
</comment>
<dbReference type="PRINTS" id="PR00463">
    <property type="entry name" value="EP450I"/>
</dbReference>
<organism evidence="16 17">
    <name type="scientific">Suillus fuscotomentosus</name>
    <dbReference type="NCBI Taxonomy" id="1912939"/>
    <lineage>
        <taxon>Eukaryota</taxon>
        <taxon>Fungi</taxon>
        <taxon>Dikarya</taxon>
        <taxon>Basidiomycota</taxon>
        <taxon>Agaricomycotina</taxon>
        <taxon>Agaricomycetes</taxon>
        <taxon>Agaricomycetidae</taxon>
        <taxon>Boletales</taxon>
        <taxon>Suillineae</taxon>
        <taxon>Suillaceae</taxon>
        <taxon>Suillus</taxon>
    </lineage>
</organism>
<feature type="chain" id="PRO_5042262585" evidence="15">
    <location>
        <begin position="21"/>
        <end position="182"/>
    </location>
</feature>
<dbReference type="Proteomes" id="UP001195769">
    <property type="component" value="Unassembled WGS sequence"/>
</dbReference>
<dbReference type="EMBL" id="JABBWK010000306">
    <property type="protein sequence ID" value="KAG1885869.1"/>
    <property type="molecule type" value="Genomic_DNA"/>
</dbReference>
<comment type="pathway">
    <text evidence="3">Secondary metabolite biosynthesis.</text>
</comment>